<sequence length="263" mass="29579">MATVPQSQSLPLFYNNLEPLSSQTHADFRVRPANVAPFLAKHHAVPLTVEEFPLVQRRMPIVFSIGDDPVPLALMGLNEGVNTFIDDAGALVDNEVYVPAYIRRYPYLLAKLRPDTDELSLCFDPTSDTIGAFEDGERLFENGEPTELTKGILNFAEQFEQAGQRTGQFMRELKELGILMDGEISIQPEGAQPFVYRGFQMVDEKKLNDLRGDQLRKLTQNGILPLVYAHLFSLSLMRDLFSKQMQQGKMPQQAPPLNAQPLN</sequence>
<dbReference type="Proteomes" id="UP001058533">
    <property type="component" value="Chromosome"/>
</dbReference>
<organism evidence="1 2">
    <name type="scientific">Sphingomonas qomolangmaensis</name>
    <dbReference type="NCBI Taxonomy" id="2918765"/>
    <lineage>
        <taxon>Bacteria</taxon>
        <taxon>Pseudomonadati</taxon>
        <taxon>Pseudomonadota</taxon>
        <taxon>Alphaproteobacteria</taxon>
        <taxon>Sphingomonadales</taxon>
        <taxon>Sphingomonadaceae</taxon>
        <taxon>Sphingomonas</taxon>
    </lineage>
</organism>
<evidence type="ECO:0000313" key="2">
    <source>
        <dbReference type="Proteomes" id="UP001058533"/>
    </source>
</evidence>
<gene>
    <name evidence="1" type="ORF">NMP03_00315</name>
</gene>
<dbReference type="InterPro" id="IPR010836">
    <property type="entry name" value="SapC"/>
</dbReference>
<keyword evidence="2" id="KW-1185">Reference proteome</keyword>
<evidence type="ECO:0000313" key="1">
    <source>
        <dbReference type="EMBL" id="UUL82732.1"/>
    </source>
</evidence>
<dbReference type="RefSeq" id="WP_256506580.1">
    <property type="nucleotide sequence ID" value="NZ_CP101740.1"/>
</dbReference>
<dbReference type="EMBL" id="CP101740">
    <property type="protein sequence ID" value="UUL82732.1"/>
    <property type="molecule type" value="Genomic_DNA"/>
</dbReference>
<name>A0ABY5L8F0_9SPHN</name>
<protein>
    <submittedName>
        <fullName evidence="1">SapC family protein</fullName>
    </submittedName>
</protein>
<reference evidence="1" key="1">
    <citation type="submission" date="2022-07" db="EMBL/GenBank/DDBJ databases">
        <title>Sphingomonas sp. nov., a novel bacterium isolated from the north slope of the Mount Everest.</title>
        <authorList>
            <person name="Cui X."/>
            <person name="Liu Y."/>
        </authorList>
    </citation>
    <scope>NUCLEOTIDE SEQUENCE</scope>
    <source>
        <strain evidence="1">S5-59</strain>
    </source>
</reference>
<proteinExistence type="predicted"/>
<accession>A0ABY5L8F0</accession>
<dbReference type="Pfam" id="PF07277">
    <property type="entry name" value="SapC"/>
    <property type="match status" value="1"/>
</dbReference>